<evidence type="ECO:0000313" key="1">
    <source>
        <dbReference type="Proteomes" id="UP000492821"/>
    </source>
</evidence>
<accession>A0A7E4ULN9</accession>
<name>A0A7E4ULN9_PANRE</name>
<dbReference type="WBParaSite" id="Pan_g10257.t1">
    <property type="protein sequence ID" value="Pan_g10257.t1"/>
    <property type="gene ID" value="Pan_g10257"/>
</dbReference>
<keyword evidence="1" id="KW-1185">Reference proteome</keyword>
<reference evidence="1" key="1">
    <citation type="journal article" date="2013" name="Genetics">
        <title>The draft genome and transcriptome of Panagrellus redivivus are shaped by the harsh demands of a free-living lifestyle.</title>
        <authorList>
            <person name="Srinivasan J."/>
            <person name="Dillman A.R."/>
            <person name="Macchietto M.G."/>
            <person name="Heikkinen L."/>
            <person name="Lakso M."/>
            <person name="Fracchia K.M."/>
            <person name="Antoshechkin I."/>
            <person name="Mortazavi A."/>
            <person name="Wong G."/>
            <person name="Sternberg P.W."/>
        </authorList>
    </citation>
    <scope>NUCLEOTIDE SEQUENCE [LARGE SCALE GENOMIC DNA]</scope>
    <source>
        <strain evidence="1">MT8872</strain>
    </source>
</reference>
<sequence>MPVLEKSDLFLLMPTQLTPIMHGCPSPEAAASFLRQVAPPANVEIAFVLFGDETFELRQRSVKALQNEGYTNIESIDPRSVELSASIYGLPLNCAIGEPVFISTTVNFINPFVYYLMFVIQKCENGWQILDTLQHPATALSRYPSARNIVIYKNSPKSVKAEVRKLFPGLKLHFSSEMSYAAGVRFMTNRVYKENLNGYEVLPFCDSKLTVHFANKLDIILFHDRVPPFTVDKEIDIGDAPEILIYGDLVYQDTSSPPVKRFDFENKAFRKVLITVNVDKTLIPSITLKTASTYKMRDRSTPVIYSVRMFMKIFVLTATAADHVSNEGMFLSTADVFVHIVRSSTVPATKAIYFVCSPEDTISQLQEFRDFCAGTKVYPEVKFIFHDSLNLSFTFDRAGVLVMPGQTVTVMSPGVVYVVHRDGKFLHVRNTCVPQDYDINEYDVDTVIIENDGNIFTQTDLEYLRLKYYPRAVIVIPAVDMLSISTLQLISKYLWGRDNETEYGKYLFNNFGYFDIRIRGDGVSETVDVRFKSIPYTVCIDVNVNEATTLDVIQSRFGTDSELLKKFDVPNDAKAVRFTIRVESACDITVAMDGIDETEVKRQTEKPDAIENPEHSNQKTSTVDLVVQFGTRCQTVTLGENVTPFTVSKEADVGDASEVTVRAVSHDKVYSPPAVKTLKFKKFAFRKVSIIVNVAQNYAIELTLRTASTYKPTDQVTEPGNNVEVGLSQLKLNPPSTTVLTFTSDNLVQINAGKTYTGDKEIPAYVRLQSGRAPEVGQKAFDALKKHPGSVFYVCYHPFY</sequence>
<protein>
    <submittedName>
        <fullName evidence="2">DNA helicase</fullName>
    </submittedName>
</protein>
<dbReference type="AlphaFoldDB" id="A0A7E4ULN9"/>
<proteinExistence type="predicted"/>
<evidence type="ECO:0000313" key="2">
    <source>
        <dbReference type="WBParaSite" id="Pan_g10257.t1"/>
    </source>
</evidence>
<organism evidence="1 2">
    <name type="scientific">Panagrellus redivivus</name>
    <name type="common">Microworm</name>
    <dbReference type="NCBI Taxonomy" id="6233"/>
    <lineage>
        <taxon>Eukaryota</taxon>
        <taxon>Metazoa</taxon>
        <taxon>Ecdysozoa</taxon>
        <taxon>Nematoda</taxon>
        <taxon>Chromadorea</taxon>
        <taxon>Rhabditida</taxon>
        <taxon>Tylenchina</taxon>
        <taxon>Panagrolaimomorpha</taxon>
        <taxon>Panagrolaimoidea</taxon>
        <taxon>Panagrolaimidae</taxon>
        <taxon>Panagrellus</taxon>
    </lineage>
</organism>
<reference evidence="2" key="2">
    <citation type="submission" date="2020-10" db="UniProtKB">
        <authorList>
            <consortium name="WormBaseParasite"/>
        </authorList>
    </citation>
    <scope>IDENTIFICATION</scope>
</reference>
<dbReference type="Proteomes" id="UP000492821">
    <property type="component" value="Unassembled WGS sequence"/>
</dbReference>